<proteinExistence type="predicted"/>
<keyword evidence="3" id="KW-1185">Reference proteome</keyword>
<organism evidence="2 3">
    <name type="scientific">Dreissena polymorpha</name>
    <name type="common">Zebra mussel</name>
    <name type="synonym">Mytilus polymorpha</name>
    <dbReference type="NCBI Taxonomy" id="45954"/>
    <lineage>
        <taxon>Eukaryota</taxon>
        <taxon>Metazoa</taxon>
        <taxon>Spiralia</taxon>
        <taxon>Lophotrochozoa</taxon>
        <taxon>Mollusca</taxon>
        <taxon>Bivalvia</taxon>
        <taxon>Autobranchia</taxon>
        <taxon>Heteroconchia</taxon>
        <taxon>Euheterodonta</taxon>
        <taxon>Imparidentia</taxon>
        <taxon>Neoheterodontei</taxon>
        <taxon>Myida</taxon>
        <taxon>Dreissenoidea</taxon>
        <taxon>Dreissenidae</taxon>
        <taxon>Dreissena</taxon>
    </lineage>
</organism>
<dbReference type="AlphaFoldDB" id="A0A9D4IS88"/>
<accession>A0A9D4IS88</accession>
<evidence type="ECO:0000313" key="2">
    <source>
        <dbReference type="EMBL" id="KAH3783082.1"/>
    </source>
</evidence>
<reference evidence="2" key="2">
    <citation type="submission" date="2020-11" db="EMBL/GenBank/DDBJ databases">
        <authorList>
            <person name="McCartney M.A."/>
            <person name="Auch B."/>
            <person name="Kono T."/>
            <person name="Mallez S."/>
            <person name="Becker A."/>
            <person name="Gohl D.M."/>
            <person name="Silverstein K.A.T."/>
            <person name="Koren S."/>
            <person name="Bechman K.B."/>
            <person name="Herman A."/>
            <person name="Abrahante J.E."/>
            <person name="Garbe J."/>
        </authorList>
    </citation>
    <scope>NUCLEOTIDE SEQUENCE</scope>
    <source>
        <strain evidence="2">Duluth1</strain>
        <tissue evidence="2">Whole animal</tissue>
    </source>
</reference>
<feature type="compositionally biased region" description="Basic residues" evidence="1">
    <location>
        <begin position="1"/>
        <end position="12"/>
    </location>
</feature>
<evidence type="ECO:0000256" key="1">
    <source>
        <dbReference type="SAM" id="MobiDB-lite"/>
    </source>
</evidence>
<comment type="caution">
    <text evidence="2">The sequence shown here is derived from an EMBL/GenBank/DDBJ whole genome shotgun (WGS) entry which is preliminary data.</text>
</comment>
<dbReference type="Proteomes" id="UP000828390">
    <property type="component" value="Unassembled WGS sequence"/>
</dbReference>
<evidence type="ECO:0000313" key="3">
    <source>
        <dbReference type="Proteomes" id="UP000828390"/>
    </source>
</evidence>
<protein>
    <submittedName>
        <fullName evidence="2">Uncharacterized protein</fullName>
    </submittedName>
</protein>
<reference evidence="2" key="1">
    <citation type="journal article" date="2019" name="bioRxiv">
        <title>The Genome of the Zebra Mussel, Dreissena polymorpha: A Resource for Invasive Species Research.</title>
        <authorList>
            <person name="McCartney M.A."/>
            <person name="Auch B."/>
            <person name="Kono T."/>
            <person name="Mallez S."/>
            <person name="Zhang Y."/>
            <person name="Obille A."/>
            <person name="Becker A."/>
            <person name="Abrahante J.E."/>
            <person name="Garbe J."/>
            <person name="Badalamenti J.P."/>
            <person name="Herman A."/>
            <person name="Mangelson H."/>
            <person name="Liachko I."/>
            <person name="Sullivan S."/>
            <person name="Sone E.D."/>
            <person name="Koren S."/>
            <person name="Silverstein K.A.T."/>
            <person name="Beckman K.B."/>
            <person name="Gohl D.M."/>
        </authorList>
    </citation>
    <scope>NUCLEOTIDE SEQUENCE</scope>
    <source>
        <strain evidence="2">Duluth1</strain>
        <tissue evidence="2">Whole animal</tissue>
    </source>
</reference>
<gene>
    <name evidence="2" type="ORF">DPMN_161010</name>
</gene>
<sequence>MAALVGKRRRLHSPREADRTTVSGPGWQDIRTHGYSQPARTVGGRCRGDHDLACASRAALLRRAGDQRLYRCED</sequence>
<feature type="region of interest" description="Disordered" evidence="1">
    <location>
        <begin position="1"/>
        <end position="42"/>
    </location>
</feature>
<name>A0A9D4IS88_DREPO</name>
<dbReference type="EMBL" id="JAIWYP010000008">
    <property type="protein sequence ID" value="KAH3783082.1"/>
    <property type="molecule type" value="Genomic_DNA"/>
</dbReference>